<dbReference type="GO" id="GO:0015031">
    <property type="term" value="P:protein transport"/>
    <property type="evidence" value="ECO:0007669"/>
    <property type="project" value="UniProtKB-KW"/>
</dbReference>
<dbReference type="STRING" id="13706.A0A1X2HLS4"/>
<dbReference type="InterPro" id="IPR002075">
    <property type="entry name" value="NTF2_dom"/>
</dbReference>
<dbReference type="AlphaFoldDB" id="A0A1X2HLS4"/>
<dbReference type="PANTHER" id="PTHR12612">
    <property type="entry name" value="NUCLEAR TRANSPORT FACTOR 2"/>
    <property type="match status" value="1"/>
</dbReference>
<dbReference type="OrthoDB" id="25408at2759"/>
<dbReference type="EMBL" id="MCGN01000002">
    <property type="protein sequence ID" value="ORZ00334.1"/>
    <property type="molecule type" value="Genomic_DNA"/>
</dbReference>
<dbReference type="Proteomes" id="UP000242180">
    <property type="component" value="Unassembled WGS sequence"/>
</dbReference>
<dbReference type="PROSITE" id="PS50177">
    <property type="entry name" value="NTF2_DOMAIN"/>
    <property type="match status" value="1"/>
</dbReference>
<evidence type="ECO:0000313" key="3">
    <source>
        <dbReference type="EMBL" id="ORZ00334.1"/>
    </source>
</evidence>
<dbReference type="GO" id="GO:0006913">
    <property type="term" value="P:nucleocytoplasmic transport"/>
    <property type="evidence" value="ECO:0007669"/>
    <property type="project" value="UniProtKB-UniRule"/>
</dbReference>
<keyword evidence="1" id="KW-0963">Cytoplasm</keyword>
<name>A0A1X2HLS4_SYNRA</name>
<dbReference type="InterPro" id="IPR032710">
    <property type="entry name" value="NTF2-like_dom_sf"/>
</dbReference>
<keyword evidence="4" id="KW-1185">Reference proteome</keyword>
<comment type="caution">
    <text evidence="3">The sequence shown here is derived from an EMBL/GenBank/DDBJ whole genome shotgun (WGS) entry which is preliminary data.</text>
</comment>
<comment type="subcellular location">
    <subcellularLocation>
        <location evidence="1">Cytoplasm</location>
    </subcellularLocation>
    <subcellularLocation>
        <location evidence="1">Nucleus</location>
    </subcellularLocation>
</comment>
<accession>A0A1X2HLS4</accession>
<proteinExistence type="predicted"/>
<dbReference type="Gene3D" id="3.10.450.50">
    <property type="match status" value="1"/>
</dbReference>
<feature type="domain" description="NTF2" evidence="2">
    <location>
        <begin position="12"/>
        <end position="132"/>
    </location>
</feature>
<dbReference type="InterPro" id="IPR018222">
    <property type="entry name" value="Nuclear_transport_factor_2_euk"/>
</dbReference>
<dbReference type="InParanoid" id="A0A1X2HLS4"/>
<keyword evidence="1" id="KW-0653">Protein transport</keyword>
<dbReference type="Pfam" id="PF02136">
    <property type="entry name" value="NTF2"/>
    <property type="match status" value="1"/>
</dbReference>
<reference evidence="3 4" key="1">
    <citation type="submission" date="2016-07" db="EMBL/GenBank/DDBJ databases">
        <title>Pervasive Adenine N6-methylation of Active Genes in Fungi.</title>
        <authorList>
            <consortium name="DOE Joint Genome Institute"/>
            <person name="Mondo S.J."/>
            <person name="Dannebaum R.O."/>
            <person name="Kuo R.C."/>
            <person name="Labutti K."/>
            <person name="Haridas S."/>
            <person name="Kuo A."/>
            <person name="Salamov A."/>
            <person name="Ahrendt S.R."/>
            <person name="Lipzen A."/>
            <person name="Sullivan W."/>
            <person name="Andreopoulos W.B."/>
            <person name="Clum A."/>
            <person name="Lindquist E."/>
            <person name="Daum C."/>
            <person name="Ramamoorthy G.K."/>
            <person name="Gryganskyi A."/>
            <person name="Culley D."/>
            <person name="Magnuson J.K."/>
            <person name="James T.Y."/>
            <person name="O'Malley M.A."/>
            <person name="Stajich J.E."/>
            <person name="Spatafora J.W."/>
            <person name="Visel A."/>
            <person name="Grigoriev I.V."/>
        </authorList>
    </citation>
    <scope>NUCLEOTIDE SEQUENCE [LARGE SCALE GENOMIC DNA]</scope>
    <source>
        <strain evidence="3 4">NRRL 2496</strain>
    </source>
</reference>
<protein>
    <recommendedName>
        <fullName evidence="1">NTF2-related export protein</fullName>
    </recommendedName>
</protein>
<evidence type="ECO:0000313" key="4">
    <source>
        <dbReference type="Proteomes" id="UP000242180"/>
    </source>
</evidence>
<dbReference type="SUPFAM" id="SSF54427">
    <property type="entry name" value="NTF2-like"/>
    <property type="match status" value="1"/>
</dbReference>
<dbReference type="GO" id="GO:0005737">
    <property type="term" value="C:cytoplasm"/>
    <property type="evidence" value="ECO:0007669"/>
    <property type="project" value="UniProtKB-SubCell"/>
</dbReference>
<dbReference type="OMA" id="HFTRLYY"/>
<dbReference type="GO" id="GO:0051028">
    <property type="term" value="P:mRNA transport"/>
    <property type="evidence" value="ECO:0007669"/>
    <property type="project" value="UniProtKB-UniRule"/>
</dbReference>
<comment type="function">
    <text evidence="1">Has a role in nuclear-cytoplasmic transport of proteins and mRNAs.</text>
</comment>
<evidence type="ECO:0000259" key="2">
    <source>
        <dbReference type="PROSITE" id="PS50177"/>
    </source>
</evidence>
<evidence type="ECO:0000256" key="1">
    <source>
        <dbReference type="RuleBase" id="RU369002"/>
    </source>
</evidence>
<keyword evidence="1" id="KW-0813">Transport</keyword>
<gene>
    <name evidence="3" type="ORF">BCR43DRAFT_485044</name>
</gene>
<dbReference type="CDD" id="cd00780">
    <property type="entry name" value="NTF2"/>
    <property type="match status" value="1"/>
</dbReference>
<keyword evidence="1" id="KW-0539">Nucleus</keyword>
<dbReference type="InterPro" id="IPR045875">
    <property type="entry name" value="NTF2"/>
</dbReference>
<organism evidence="3 4">
    <name type="scientific">Syncephalastrum racemosum</name>
    <name type="common">Filamentous fungus</name>
    <dbReference type="NCBI Taxonomy" id="13706"/>
    <lineage>
        <taxon>Eukaryota</taxon>
        <taxon>Fungi</taxon>
        <taxon>Fungi incertae sedis</taxon>
        <taxon>Mucoromycota</taxon>
        <taxon>Mucoromycotina</taxon>
        <taxon>Mucoromycetes</taxon>
        <taxon>Mucorales</taxon>
        <taxon>Syncephalastraceae</taxon>
        <taxon>Syncephalastrum</taxon>
    </lineage>
</organism>
<dbReference type="GO" id="GO:0005634">
    <property type="term" value="C:nucleus"/>
    <property type="evidence" value="ECO:0007669"/>
    <property type="project" value="UniProtKB-SubCell"/>
</dbReference>
<sequence length="133" mass="15060">MDNLVASTAERHTQEFVHLFYQNYDTQRNLICNLYRPDSAILWNGNPIVGPQQYAEFLAQLPATQHDVEVFDCQPIPSTTRAEGTSGIVVNVAGSVKYGDSPNRRTFSQNFVLMPEEGNATNLYIQNDNFRFV</sequence>